<dbReference type="PROSITE" id="PS50968">
    <property type="entry name" value="BIOTINYL_LIPOYL"/>
    <property type="match status" value="1"/>
</dbReference>
<keyword evidence="3 7" id="KW-0276">Fatty acid metabolism</keyword>
<dbReference type="UniPathway" id="UPA00094"/>
<comment type="caution">
    <text evidence="10">The sequence shown here is derived from an EMBL/GenBank/DDBJ whole genome shotgun (WGS) entry which is preliminary data.</text>
</comment>
<evidence type="ECO:0000256" key="2">
    <source>
        <dbReference type="ARBA" id="ARBA00022516"/>
    </source>
</evidence>
<dbReference type="Gene3D" id="2.40.50.100">
    <property type="match status" value="1"/>
</dbReference>
<dbReference type="PRINTS" id="PR01071">
    <property type="entry name" value="ACOABIOTINCC"/>
</dbReference>
<sequence>MSAPTDPDVPEAVTYREIQEILRTFRDSGWTGMTVDLHGMRITVGKDGPPRGAAATSAAPQATHAAGPAGAVAGDGGDDRRTGPHHGGFPPRTGPDGRSSDPTSADVTAPGAGGTAAPGAGPLPAAAPPGSPLGGPPPAGDAAVDLSGCVDVLSPAVGAFWVAPSPGQPPFVGVGQTVARDEQLAIVEVMKLMNPVVSTVAGTVVQVCAANADLVEYEQVLFRIRPSDE</sequence>
<feature type="domain" description="Lipoyl-binding" evidence="9">
    <location>
        <begin position="149"/>
        <end position="225"/>
    </location>
</feature>
<dbReference type="SUPFAM" id="SSF51230">
    <property type="entry name" value="Single hybrid motif"/>
    <property type="match status" value="1"/>
</dbReference>
<dbReference type="GO" id="GO:0006633">
    <property type="term" value="P:fatty acid biosynthetic process"/>
    <property type="evidence" value="ECO:0007669"/>
    <property type="project" value="UniProtKB-UniPathway"/>
</dbReference>
<keyword evidence="2 7" id="KW-0444">Lipid biosynthesis</keyword>
<dbReference type="GO" id="GO:0003989">
    <property type="term" value="F:acetyl-CoA carboxylase activity"/>
    <property type="evidence" value="ECO:0007669"/>
    <property type="project" value="InterPro"/>
</dbReference>
<proteinExistence type="predicted"/>
<dbReference type="InterPro" id="IPR001249">
    <property type="entry name" value="AcCoA_biotinCC"/>
</dbReference>
<keyword evidence="11" id="KW-1185">Reference proteome</keyword>
<dbReference type="InterPro" id="IPR001882">
    <property type="entry name" value="Biotin_BS"/>
</dbReference>
<dbReference type="CDD" id="cd06850">
    <property type="entry name" value="biotinyl_domain"/>
    <property type="match status" value="1"/>
</dbReference>
<comment type="function">
    <text evidence="7">This protein is a component of the acetyl coenzyme A carboxylase complex; first, biotin carboxylase catalyzes the carboxylation of the carrier protein and then the transcarboxylase transfers the carboxyl group to form malonyl-CoA.</text>
</comment>
<evidence type="ECO:0000256" key="1">
    <source>
        <dbReference type="ARBA" id="ARBA00005194"/>
    </source>
</evidence>
<feature type="compositionally biased region" description="Pro residues" evidence="8">
    <location>
        <begin position="125"/>
        <end position="139"/>
    </location>
</feature>
<comment type="pathway">
    <text evidence="1 7">Lipid metabolism; fatty acid biosynthesis.</text>
</comment>
<gene>
    <name evidence="10" type="ORF">EV378_1704</name>
</gene>
<evidence type="ECO:0000256" key="3">
    <source>
        <dbReference type="ARBA" id="ARBA00022832"/>
    </source>
</evidence>
<keyword evidence="5 7" id="KW-0275">Fatty acid biosynthesis</keyword>
<evidence type="ECO:0000256" key="4">
    <source>
        <dbReference type="ARBA" id="ARBA00023098"/>
    </source>
</evidence>
<dbReference type="RefSeq" id="WP_165922193.1">
    <property type="nucleotide sequence ID" value="NZ_SMFZ01000001.1"/>
</dbReference>
<evidence type="ECO:0000256" key="5">
    <source>
        <dbReference type="ARBA" id="ARBA00023160"/>
    </source>
</evidence>
<name>A0A4R1HT87_PSEEN</name>
<evidence type="ECO:0000313" key="10">
    <source>
        <dbReference type="EMBL" id="TCK25877.1"/>
    </source>
</evidence>
<evidence type="ECO:0000256" key="7">
    <source>
        <dbReference type="RuleBase" id="RU364072"/>
    </source>
</evidence>
<dbReference type="Pfam" id="PF00364">
    <property type="entry name" value="Biotin_lipoyl"/>
    <property type="match status" value="1"/>
</dbReference>
<feature type="region of interest" description="Disordered" evidence="8">
    <location>
        <begin position="44"/>
        <end position="140"/>
    </location>
</feature>
<dbReference type="EMBL" id="SMFZ01000001">
    <property type="protein sequence ID" value="TCK25877.1"/>
    <property type="molecule type" value="Genomic_DNA"/>
</dbReference>
<organism evidence="10 11">
    <name type="scientific">Pseudonocardia endophytica</name>
    <dbReference type="NCBI Taxonomy" id="401976"/>
    <lineage>
        <taxon>Bacteria</taxon>
        <taxon>Bacillati</taxon>
        <taxon>Actinomycetota</taxon>
        <taxon>Actinomycetes</taxon>
        <taxon>Pseudonocardiales</taxon>
        <taxon>Pseudonocardiaceae</taxon>
        <taxon>Pseudonocardia</taxon>
    </lineage>
</organism>
<evidence type="ECO:0000259" key="9">
    <source>
        <dbReference type="PROSITE" id="PS50968"/>
    </source>
</evidence>
<dbReference type="PROSITE" id="PS00188">
    <property type="entry name" value="BIOTIN"/>
    <property type="match status" value="1"/>
</dbReference>
<dbReference type="Proteomes" id="UP000295560">
    <property type="component" value="Unassembled WGS sequence"/>
</dbReference>
<evidence type="ECO:0000256" key="6">
    <source>
        <dbReference type="ARBA" id="ARBA00023267"/>
    </source>
</evidence>
<dbReference type="InterPro" id="IPR011053">
    <property type="entry name" value="Single_hybrid_motif"/>
</dbReference>
<dbReference type="AlphaFoldDB" id="A0A4R1HT87"/>
<keyword evidence="6 7" id="KW-0092">Biotin</keyword>
<dbReference type="InterPro" id="IPR000089">
    <property type="entry name" value="Biotin_lipoyl"/>
</dbReference>
<reference evidence="10 11" key="1">
    <citation type="submission" date="2019-03" db="EMBL/GenBank/DDBJ databases">
        <title>Sequencing the genomes of 1000 actinobacteria strains.</title>
        <authorList>
            <person name="Klenk H.-P."/>
        </authorList>
    </citation>
    <scope>NUCLEOTIDE SEQUENCE [LARGE SCALE GENOMIC DNA]</scope>
    <source>
        <strain evidence="10 11">DSM 44969</strain>
    </source>
</reference>
<protein>
    <recommendedName>
        <fullName evidence="7">Biotin carboxyl carrier protein of acetyl-CoA carboxylase</fullName>
    </recommendedName>
</protein>
<keyword evidence="4 7" id="KW-0443">Lipid metabolism</keyword>
<evidence type="ECO:0000313" key="11">
    <source>
        <dbReference type="Proteomes" id="UP000295560"/>
    </source>
</evidence>
<accession>A0A4R1HT87</accession>
<feature type="compositionally biased region" description="Low complexity" evidence="8">
    <location>
        <begin position="50"/>
        <end position="72"/>
    </location>
</feature>
<dbReference type="GO" id="GO:0009317">
    <property type="term" value="C:acetyl-CoA carboxylase complex"/>
    <property type="evidence" value="ECO:0007669"/>
    <property type="project" value="InterPro"/>
</dbReference>
<evidence type="ECO:0000256" key="8">
    <source>
        <dbReference type="SAM" id="MobiDB-lite"/>
    </source>
</evidence>